<dbReference type="SMART" id="SM00322">
    <property type="entry name" value="KH"/>
    <property type="match status" value="1"/>
</dbReference>
<comment type="similarity">
    <text evidence="6">Belongs to the KhpB RNA-binding protein family.</text>
</comment>
<evidence type="ECO:0000256" key="5">
    <source>
        <dbReference type="ARBA" id="ARBA00023316"/>
    </source>
</evidence>
<accession>A0ABV2PNT5</accession>
<protein>
    <recommendedName>
        <fullName evidence="6">RNA-binding protein KhpB</fullName>
    </recommendedName>
    <alternativeName>
        <fullName evidence="6">RNA-binding protein EloR</fullName>
    </alternativeName>
</protein>
<proteinExistence type="inferred from homology"/>
<keyword evidence="1 6" id="KW-0963">Cytoplasm</keyword>
<dbReference type="SUPFAM" id="SSF82708">
    <property type="entry name" value="R3H domain"/>
    <property type="match status" value="1"/>
</dbReference>
<dbReference type="InterPro" id="IPR034079">
    <property type="entry name" value="R3H_KhpB"/>
</dbReference>
<name>A0ABV2PNT5_9BACI</name>
<dbReference type="InterPro" id="IPR036867">
    <property type="entry name" value="R3H_dom_sf"/>
</dbReference>
<keyword evidence="4 6" id="KW-0143">Chaperone</keyword>
<dbReference type="Proteomes" id="UP001549363">
    <property type="component" value="Unassembled WGS sequence"/>
</dbReference>
<evidence type="ECO:0000256" key="1">
    <source>
        <dbReference type="ARBA" id="ARBA00022490"/>
    </source>
</evidence>
<dbReference type="Gene3D" id="3.30.300.20">
    <property type="match status" value="1"/>
</dbReference>
<dbReference type="PROSITE" id="PS51061">
    <property type="entry name" value="R3H"/>
    <property type="match status" value="1"/>
</dbReference>
<dbReference type="Pfam" id="PF14804">
    <property type="entry name" value="Jag_N"/>
    <property type="match status" value="1"/>
</dbReference>
<keyword evidence="3 6" id="KW-0133">Cell shape</keyword>
<dbReference type="InterPro" id="IPR015946">
    <property type="entry name" value="KH_dom-like_a/b"/>
</dbReference>
<dbReference type="CDD" id="cd02414">
    <property type="entry name" value="KH-II_Jag"/>
    <property type="match status" value="1"/>
</dbReference>
<dbReference type="Pfam" id="PF13083">
    <property type="entry name" value="KH_KhpA-B"/>
    <property type="match status" value="1"/>
</dbReference>
<dbReference type="HAMAP" id="MF_00867">
    <property type="entry name" value="KhpB"/>
    <property type="match status" value="1"/>
</dbReference>
<evidence type="ECO:0000259" key="7">
    <source>
        <dbReference type="PROSITE" id="PS51061"/>
    </source>
</evidence>
<comment type="function">
    <text evidence="6">A probable RNA chaperone. Forms a complex with KhpA which binds to cellular RNA and controls its expression. Plays a role in peptidoglycan (PG) homeostasis and cell length regulation.</text>
</comment>
<evidence type="ECO:0000313" key="8">
    <source>
        <dbReference type="EMBL" id="MET4562603.1"/>
    </source>
</evidence>
<evidence type="ECO:0000256" key="2">
    <source>
        <dbReference type="ARBA" id="ARBA00022884"/>
    </source>
</evidence>
<dbReference type="EMBL" id="JBEPSB010000022">
    <property type="protein sequence ID" value="MET4562603.1"/>
    <property type="molecule type" value="Genomic_DNA"/>
</dbReference>
<reference evidence="8 9" key="1">
    <citation type="submission" date="2024-06" db="EMBL/GenBank/DDBJ databases">
        <title>Sorghum-associated microbial communities from plants grown in Nebraska, USA.</title>
        <authorList>
            <person name="Schachtman D."/>
        </authorList>
    </citation>
    <scope>NUCLEOTIDE SEQUENCE [LARGE SCALE GENOMIC DNA]</scope>
    <source>
        <strain evidence="8 9">736</strain>
    </source>
</reference>
<dbReference type="InterPro" id="IPR038247">
    <property type="entry name" value="Jag_N_dom_sf"/>
</dbReference>
<sequence length="271" mass="30730">MKQLTQIGATTQEAISLALQKLGKTREQVDVEVLQEGKKGFLGFGARSAEVRVTVKEQQVRPTTETVKVVEELHTAKELTAEATVVDDVETVSSQVSEQPIEIEAVQQVVVEESAEEEENSDNPIEEAKTYLVNIAKQLDIQDLEFETTREGKYVLFQLKSEKAALLIGKRGQTLNSLQQLTQLVLNKSAKQFLMVKLDVENYRERRQVALEQLADRMADKALRSNQRVAFEPMQSYERKIIHNQLANRLDIETYSEGTEPNRYLVIEPVK</sequence>
<dbReference type="InterPro" id="IPR039247">
    <property type="entry name" value="KhpB"/>
</dbReference>
<dbReference type="SMART" id="SM01245">
    <property type="entry name" value="Jag_N"/>
    <property type="match status" value="1"/>
</dbReference>
<dbReference type="InterPro" id="IPR004087">
    <property type="entry name" value="KH_dom"/>
</dbReference>
<keyword evidence="2 6" id="KW-0694">RNA-binding</keyword>
<evidence type="ECO:0000256" key="6">
    <source>
        <dbReference type="HAMAP-Rule" id="MF_00867"/>
    </source>
</evidence>
<comment type="caution">
    <text evidence="6">Lacks conserved residue(s) required for the propagation of feature annotation.</text>
</comment>
<evidence type="ECO:0000313" key="9">
    <source>
        <dbReference type="Proteomes" id="UP001549363"/>
    </source>
</evidence>
<dbReference type="RefSeq" id="WP_354472566.1">
    <property type="nucleotide sequence ID" value="NZ_JBEPSB010000022.1"/>
</dbReference>
<dbReference type="InterPro" id="IPR038008">
    <property type="entry name" value="Jag_KH"/>
</dbReference>
<feature type="domain" description="R3H" evidence="7">
    <location>
        <begin position="205"/>
        <end position="271"/>
    </location>
</feature>
<dbReference type="PANTHER" id="PTHR35800:SF1">
    <property type="entry name" value="RNA-BINDING PROTEIN KHPB"/>
    <property type="match status" value="1"/>
</dbReference>
<dbReference type="Gene3D" id="3.30.30.80">
    <property type="entry name" value="probable RNA-binding protein from clostridium symbiosum atcc 14940"/>
    <property type="match status" value="1"/>
</dbReference>
<comment type="subunit">
    <text evidence="6">Forms a complex with KhpA.</text>
</comment>
<dbReference type="PANTHER" id="PTHR35800">
    <property type="entry name" value="PROTEIN JAG"/>
    <property type="match status" value="1"/>
</dbReference>
<dbReference type="NCBIfam" id="NF041568">
    <property type="entry name" value="Jag_EloR"/>
    <property type="match status" value="1"/>
</dbReference>
<dbReference type="CDD" id="cd02644">
    <property type="entry name" value="R3H_jag"/>
    <property type="match status" value="1"/>
</dbReference>
<dbReference type="InterPro" id="IPR001374">
    <property type="entry name" value="R3H_dom"/>
</dbReference>
<dbReference type="SMART" id="SM00393">
    <property type="entry name" value="R3H"/>
    <property type="match status" value="1"/>
</dbReference>
<dbReference type="Gene3D" id="3.30.1370.50">
    <property type="entry name" value="R3H-like domain"/>
    <property type="match status" value="1"/>
</dbReference>
<evidence type="ECO:0000256" key="3">
    <source>
        <dbReference type="ARBA" id="ARBA00022960"/>
    </source>
</evidence>
<gene>
    <name evidence="6" type="primary">khpB</name>
    <name evidence="6" type="synonym">eloR</name>
    <name evidence="8" type="ORF">ABIA69_003794</name>
</gene>
<comment type="subcellular location">
    <subcellularLocation>
        <location evidence="6">Cytoplasm</location>
    </subcellularLocation>
</comment>
<keyword evidence="5 6" id="KW-0961">Cell wall biogenesis/degradation</keyword>
<comment type="domain">
    <text evidence="6">Has an N-terminal Jag-N domain and 2 RNA-binding domains (KH and R3H).</text>
</comment>
<keyword evidence="9" id="KW-1185">Reference proteome</keyword>
<dbReference type="InterPro" id="IPR032782">
    <property type="entry name" value="KhpB_N"/>
</dbReference>
<comment type="caution">
    <text evidence="8">The sequence shown here is derived from an EMBL/GenBank/DDBJ whole genome shotgun (WGS) entry which is preliminary data.</text>
</comment>
<organism evidence="8 9">
    <name type="scientific">Lysinibacillus parviboronicapiens</name>
    <dbReference type="NCBI Taxonomy" id="436516"/>
    <lineage>
        <taxon>Bacteria</taxon>
        <taxon>Bacillati</taxon>
        <taxon>Bacillota</taxon>
        <taxon>Bacilli</taxon>
        <taxon>Bacillales</taxon>
        <taxon>Bacillaceae</taxon>
        <taxon>Lysinibacillus</taxon>
    </lineage>
</organism>
<evidence type="ECO:0000256" key="4">
    <source>
        <dbReference type="ARBA" id="ARBA00023186"/>
    </source>
</evidence>
<dbReference type="Pfam" id="PF01424">
    <property type="entry name" value="R3H"/>
    <property type="match status" value="1"/>
</dbReference>